<protein>
    <recommendedName>
        <fullName evidence="3">MerR HTH family regulatory protein</fullName>
    </recommendedName>
</protein>
<evidence type="ECO:0000313" key="1">
    <source>
        <dbReference type="EMBL" id="SNT13758.1"/>
    </source>
</evidence>
<reference evidence="1 2" key="1">
    <citation type="submission" date="2017-06" db="EMBL/GenBank/DDBJ databases">
        <authorList>
            <person name="Kim H.J."/>
            <person name="Triplett B.A."/>
        </authorList>
    </citation>
    <scope>NUCLEOTIDE SEQUENCE [LARGE SCALE GENOMIC DNA]</scope>
    <source>
        <strain evidence="1 2">DSM 18704</strain>
    </source>
</reference>
<keyword evidence="2" id="KW-1185">Reference proteome</keyword>
<dbReference type="OrthoDB" id="7593735at2"/>
<dbReference type="Proteomes" id="UP000198356">
    <property type="component" value="Unassembled WGS sequence"/>
</dbReference>
<organism evidence="1 2">
    <name type="scientific">Granulicella rosea</name>
    <dbReference type="NCBI Taxonomy" id="474952"/>
    <lineage>
        <taxon>Bacteria</taxon>
        <taxon>Pseudomonadati</taxon>
        <taxon>Acidobacteriota</taxon>
        <taxon>Terriglobia</taxon>
        <taxon>Terriglobales</taxon>
        <taxon>Acidobacteriaceae</taxon>
        <taxon>Granulicella</taxon>
    </lineage>
</organism>
<name>A0A239K7M5_9BACT</name>
<proteinExistence type="predicted"/>
<accession>A0A239K7M5</accession>
<sequence>MDVQFRYTQEQARSVTGIGQEAIRHWRKYVPYLATKSGKAARFSFGDLVGLAVTRELTDGLGISISQVHVGVESLFHTLAAQTVIRPGSIALLQNKSSLLIGAENQLGMLTQTPAALVPIDPIIENLRTKFLNGLRLPPQSVLPFFAEAVSQ</sequence>
<dbReference type="EMBL" id="FZOU01000004">
    <property type="protein sequence ID" value="SNT13758.1"/>
    <property type="molecule type" value="Genomic_DNA"/>
</dbReference>
<evidence type="ECO:0000313" key="2">
    <source>
        <dbReference type="Proteomes" id="UP000198356"/>
    </source>
</evidence>
<dbReference type="RefSeq" id="WP_089408972.1">
    <property type="nucleotide sequence ID" value="NZ_FZOU01000004.1"/>
</dbReference>
<dbReference type="AlphaFoldDB" id="A0A239K7M5"/>
<evidence type="ECO:0008006" key="3">
    <source>
        <dbReference type="Google" id="ProtNLM"/>
    </source>
</evidence>
<gene>
    <name evidence="1" type="ORF">SAMN05421770_104336</name>
</gene>